<dbReference type="PANTHER" id="PTHR43798:SF33">
    <property type="entry name" value="HYDROLASE, PUTATIVE (AFU_ORTHOLOGUE AFUA_2G14860)-RELATED"/>
    <property type="match status" value="1"/>
</dbReference>
<gene>
    <name evidence="2" type="ORF">SAMN04488105_10837</name>
</gene>
<dbReference type="InterPro" id="IPR029058">
    <property type="entry name" value="AB_hydrolase_fold"/>
</dbReference>
<name>A0A1G7G0S3_9RHOB</name>
<evidence type="ECO:0000313" key="2">
    <source>
        <dbReference type="EMBL" id="SDE81702.1"/>
    </source>
</evidence>
<proteinExistence type="predicted"/>
<dbReference type="AlphaFoldDB" id="A0A1G7G0S3"/>
<feature type="domain" description="AB hydrolase-1" evidence="1">
    <location>
        <begin position="42"/>
        <end position="257"/>
    </location>
</feature>
<keyword evidence="3" id="KW-1185">Reference proteome</keyword>
<dbReference type="OrthoDB" id="9780765at2"/>
<dbReference type="SUPFAM" id="SSF53474">
    <property type="entry name" value="alpha/beta-Hydrolases"/>
    <property type="match status" value="1"/>
</dbReference>
<reference evidence="3" key="1">
    <citation type="submission" date="2016-10" db="EMBL/GenBank/DDBJ databases">
        <authorList>
            <person name="Varghese N."/>
            <person name="Submissions S."/>
        </authorList>
    </citation>
    <scope>NUCLEOTIDE SEQUENCE [LARGE SCALE GENOMIC DNA]</scope>
    <source>
        <strain evidence="3">DSM 10146</strain>
    </source>
</reference>
<dbReference type="Gene3D" id="3.40.50.1820">
    <property type="entry name" value="alpha/beta hydrolase"/>
    <property type="match status" value="1"/>
</dbReference>
<dbReference type="Pfam" id="PF12697">
    <property type="entry name" value="Abhydrolase_6"/>
    <property type="match status" value="1"/>
</dbReference>
<accession>A0A1G7G0S3</accession>
<dbReference type="RefSeq" id="WP_089959798.1">
    <property type="nucleotide sequence ID" value="NZ_FNAV01000008.1"/>
</dbReference>
<dbReference type="InterPro" id="IPR000073">
    <property type="entry name" value="AB_hydrolase_1"/>
</dbReference>
<dbReference type="EMBL" id="FNAV01000008">
    <property type="protein sequence ID" value="SDE81702.1"/>
    <property type="molecule type" value="Genomic_DNA"/>
</dbReference>
<protein>
    <submittedName>
        <fullName evidence="2">Pimeloyl-ACP methyl ester carboxylesterase</fullName>
    </submittedName>
</protein>
<sequence>MTTTMTETIRTVQNGAASIAYRVLGPSGEAAPTLCLIASTGRGPDDFRHLAEALATGGLRVVLPWPRGMGDSTGPLEDIDFHDLAGDAAAALAAEKGAGGAVVVGHAYGCWIARTVAQDRPELIDGLVLLAAGGGKWPAQLSRAIEVAMDPDAPEDERLAALRLGFFAEGHDPRPWLQGWNGALVGAQRAARTRTERDSWWTSGRAPVLDVVGLQDPFRPAGARDFYLREFAPRVTLATVDGASHALPDEKPAEVAALMLPWIHALRDGSGPERNQD</sequence>
<dbReference type="Proteomes" id="UP000198994">
    <property type="component" value="Unassembled WGS sequence"/>
</dbReference>
<dbReference type="STRING" id="282683.SAMN04488105_10837"/>
<dbReference type="GO" id="GO:0016020">
    <property type="term" value="C:membrane"/>
    <property type="evidence" value="ECO:0007669"/>
    <property type="project" value="TreeGrafter"/>
</dbReference>
<dbReference type="GO" id="GO:0046464">
    <property type="term" value="P:acylglycerol catabolic process"/>
    <property type="evidence" value="ECO:0007669"/>
    <property type="project" value="TreeGrafter"/>
</dbReference>
<evidence type="ECO:0000259" key="1">
    <source>
        <dbReference type="Pfam" id="PF12697"/>
    </source>
</evidence>
<dbReference type="InterPro" id="IPR050266">
    <property type="entry name" value="AB_hydrolase_sf"/>
</dbReference>
<organism evidence="2 3">
    <name type="scientific">Salipiger thiooxidans</name>
    <dbReference type="NCBI Taxonomy" id="282683"/>
    <lineage>
        <taxon>Bacteria</taxon>
        <taxon>Pseudomonadati</taxon>
        <taxon>Pseudomonadota</taxon>
        <taxon>Alphaproteobacteria</taxon>
        <taxon>Rhodobacterales</taxon>
        <taxon>Roseobacteraceae</taxon>
        <taxon>Salipiger</taxon>
    </lineage>
</organism>
<evidence type="ECO:0000313" key="3">
    <source>
        <dbReference type="Proteomes" id="UP000198994"/>
    </source>
</evidence>
<dbReference type="PANTHER" id="PTHR43798">
    <property type="entry name" value="MONOACYLGLYCEROL LIPASE"/>
    <property type="match status" value="1"/>
</dbReference>
<dbReference type="GO" id="GO:0047372">
    <property type="term" value="F:monoacylglycerol lipase activity"/>
    <property type="evidence" value="ECO:0007669"/>
    <property type="project" value="TreeGrafter"/>
</dbReference>